<gene>
    <name evidence="7" type="ORF">SAMN05443999_103169</name>
</gene>
<evidence type="ECO:0000256" key="3">
    <source>
        <dbReference type="ARBA" id="ARBA00022448"/>
    </source>
</evidence>
<evidence type="ECO:0000313" key="7">
    <source>
        <dbReference type="EMBL" id="SEL04394.1"/>
    </source>
</evidence>
<dbReference type="AlphaFoldDB" id="A0A1H7LZN5"/>
<keyword evidence="8" id="KW-1185">Reference proteome</keyword>
<keyword evidence="4" id="KW-0406">Ion transport</keyword>
<dbReference type="GO" id="GO:0030288">
    <property type="term" value="C:outer membrane-bounded periplasmic space"/>
    <property type="evidence" value="ECO:0007669"/>
    <property type="project" value="TreeGrafter"/>
</dbReference>
<evidence type="ECO:0000256" key="2">
    <source>
        <dbReference type="ARBA" id="ARBA00008814"/>
    </source>
</evidence>
<dbReference type="PANTHER" id="PTHR30532:SF1">
    <property type="entry name" value="IRON(3+)-HYDROXAMATE-BINDING PROTEIN FHUD"/>
    <property type="match status" value="1"/>
</dbReference>
<evidence type="ECO:0000256" key="5">
    <source>
        <dbReference type="ARBA" id="ARBA00022729"/>
    </source>
</evidence>
<name>A0A1H7LZN5_9RHOB</name>
<sequence>MRHIIVLVFLFWGGLVHAGALTVEDRRGAQRFDSSPERIAVLDWALAQQVLDLDVVPVAMPEIALYRDWVAEPAIPPEVIDIGRRGAPDLERLAALGPDVILVSDVAPADVARLERIAPVLVFDTFDASHDNIAAAQRIYLMLARLFDREALALARLDAMAREIEHLADDLRHRRFRQVAIIRLNDAATIWVYGENSFAVAALERLGLENALPQPPSRWGVAQRPLDTLAEVTDGALLAIRPHGPGAEVFDSPVWRFLPAVAQDRFAEMPPLWSYGGILTLGRHARAISAALISLAP</sequence>
<dbReference type="EMBL" id="FOAG01000003">
    <property type="protein sequence ID" value="SEL04394.1"/>
    <property type="molecule type" value="Genomic_DNA"/>
</dbReference>
<keyword evidence="5" id="KW-0732">Signal</keyword>
<keyword evidence="3" id="KW-0813">Transport</keyword>
<evidence type="ECO:0000256" key="4">
    <source>
        <dbReference type="ARBA" id="ARBA00022496"/>
    </source>
</evidence>
<keyword evidence="4" id="KW-0408">Iron</keyword>
<dbReference type="PROSITE" id="PS50983">
    <property type="entry name" value="FE_B12_PBP"/>
    <property type="match status" value="1"/>
</dbReference>
<dbReference type="InterPro" id="IPR051313">
    <property type="entry name" value="Bact_iron-sidero_bind"/>
</dbReference>
<dbReference type="SUPFAM" id="SSF53807">
    <property type="entry name" value="Helical backbone' metal receptor"/>
    <property type="match status" value="1"/>
</dbReference>
<dbReference type="InterPro" id="IPR002491">
    <property type="entry name" value="ABC_transptr_periplasmic_BD"/>
</dbReference>
<dbReference type="PANTHER" id="PTHR30532">
    <property type="entry name" value="IRON III DICITRATE-BINDING PERIPLASMIC PROTEIN"/>
    <property type="match status" value="1"/>
</dbReference>
<dbReference type="GO" id="GO:1901678">
    <property type="term" value="P:iron coordination entity transport"/>
    <property type="evidence" value="ECO:0007669"/>
    <property type="project" value="UniProtKB-ARBA"/>
</dbReference>
<comment type="subcellular location">
    <subcellularLocation>
        <location evidence="1">Cell envelope</location>
    </subcellularLocation>
</comment>
<evidence type="ECO:0000313" key="8">
    <source>
        <dbReference type="Proteomes" id="UP000199582"/>
    </source>
</evidence>
<proteinExistence type="inferred from homology"/>
<dbReference type="Pfam" id="PF01497">
    <property type="entry name" value="Peripla_BP_2"/>
    <property type="match status" value="1"/>
</dbReference>
<dbReference type="STRING" id="1287727.SAMN05443999_103169"/>
<dbReference type="RefSeq" id="WP_175544709.1">
    <property type="nucleotide sequence ID" value="NZ_FOAG01000003.1"/>
</dbReference>
<dbReference type="Proteomes" id="UP000199582">
    <property type="component" value="Unassembled WGS sequence"/>
</dbReference>
<evidence type="ECO:0000259" key="6">
    <source>
        <dbReference type="PROSITE" id="PS50983"/>
    </source>
</evidence>
<organism evidence="7 8">
    <name type="scientific">Roseovarius azorensis</name>
    <dbReference type="NCBI Taxonomy" id="1287727"/>
    <lineage>
        <taxon>Bacteria</taxon>
        <taxon>Pseudomonadati</taxon>
        <taxon>Pseudomonadota</taxon>
        <taxon>Alphaproteobacteria</taxon>
        <taxon>Rhodobacterales</taxon>
        <taxon>Roseobacteraceae</taxon>
        <taxon>Roseovarius</taxon>
    </lineage>
</organism>
<evidence type="ECO:0000256" key="1">
    <source>
        <dbReference type="ARBA" id="ARBA00004196"/>
    </source>
</evidence>
<accession>A0A1H7LZN5</accession>
<keyword evidence="4" id="KW-0410">Iron transport</keyword>
<dbReference type="Gene3D" id="3.40.50.1980">
    <property type="entry name" value="Nitrogenase molybdenum iron protein domain"/>
    <property type="match status" value="2"/>
</dbReference>
<feature type="domain" description="Fe/B12 periplasmic-binding" evidence="6">
    <location>
        <begin position="38"/>
        <end position="297"/>
    </location>
</feature>
<comment type="similarity">
    <text evidence="2">Belongs to the bacterial solute-binding protein 8 family.</text>
</comment>
<reference evidence="7 8" key="1">
    <citation type="submission" date="2016-10" db="EMBL/GenBank/DDBJ databases">
        <authorList>
            <person name="de Groot N.N."/>
        </authorList>
    </citation>
    <scope>NUCLEOTIDE SEQUENCE [LARGE SCALE GENOMIC DNA]</scope>
    <source>
        <strain evidence="7 8">DSM 100674</strain>
    </source>
</reference>
<protein>
    <submittedName>
        <fullName evidence="7">Iron complex transport system substrate-binding protein</fullName>
    </submittedName>
</protein>